<comment type="similarity">
    <text evidence="8">Belongs to the TMEM147 family.</text>
</comment>
<dbReference type="InterPro" id="IPR019164">
    <property type="entry name" value="TMEM147"/>
</dbReference>
<evidence type="ECO:0000256" key="8">
    <source>
        <dbReference type="ARBA" id="ARBA00034739"/>
    </source>
</evidence>
<organism evidence="12 13">
    <name type="scientific">Nezara viridula</name>
    <name type="common">Southern green stink bug</name>
    <name type="synonym">Cimex viridulus</name>
    <dbReference type="NCBI Taxonomy" id="85310"/>
    <lineage>
        <taxon>Eukaryota</taxon>
        <taxon>Metazoa</taxon>
        <taxon>Ecdysozoa</taxon>
        <taxon>Arthropoda</taxon>
        <taxon>Hexapoda</taxon>
        <taxon>Insecta</taxon>
        <taxon>Pterygota</taxon>
        <taxon>Neoptera</taxon>
        <taxon>Paraneoptera</taxon>
        <taxon>Hemiptera</taxon>
        <taxon>Heteroptera</taxon>
        <taxon>Panheteroptera</taxon>
        <taxon>Pentatomomorpha</taxon>
        <taxon>Pentatomoidea</taxon>
        <taxon>Pentatomidae</taxon>
        <taxon>Pentatominae</taxon>
        <taxon>Nezara</taxon>
    </lineage>
</organism>
<dbReference type="PANTHER" id="PTHR12869">
    <property type="entry name" value="SMALL SEVEN TRANSMEMBRANE DOMAIN-CONTAINING PROTEIN"/>
    <property type="match status" value="1"/>
</dbReference>
<dbReference type="PANTHER" id="PTHR12869:SF0">
    <property type="entry name" value="BOS COMPLEX SUBUNIT TMEM147"/>
    <property type="match status" value="1"/>
</dbReference>
<evidence type="ECO:0000256" key="9">
    <source>
        <dbReference type="ARBA" id="ARBA00034846"/>
    </source>
</evidence>
<keyword evidence="3" id="KW-1003">Cell membrane</keyword>
<dbReference type="Pfam" id="PF09767">
    <property type="entry name" value="DUF2053"/>
    <property type="match status" value="1"/>
</dbReference>
<dbReference type="OrthoDB" id="9993532at2759"/>
<evidence type="ECO:0000256" key="10">
    <source>
        <dbReference type="ARBA" id="ARBA00034899"/>
    </source>
</evidence>
<keyword evidence="5" id="KW-0256">Endoplasmic reticulum</keyword>
<dbReference type="Proteomes" id="UP001152798">
    <property type="component" value="Chromosome 7"/>
</dbReference>
<dbReference type="EMBL" id="OV725083">
    <property type="protein sequence ID" value="CAH1407089.1"/>
    <property type="molecule type" value="Genomic_DNA"/>
</dbReference>
<proteinExistence type="inferred from homology"/>
<comment type="subcellular location">
    <subcellularLocation>
        <location evidence="2">Cell membrane</location>
        <topology evidence="2">Multi-pass membrane protein</topology>
    </subcellularLocation>
    <subcellularLocation>
        <location evidence="1">Endoplasmic reticulum membrane</location>
        <topology evidence="1">Multi-pass membrane protein</topology>
    </subcellularLocation>
</comment>
<accession>A0A9P0HSM2</accession>
<evidence type="ECO:0000256" key="5">
    <source>
        <dbReference type="ARBA" id="ARBA00022824"/>
    </source>
</evidence>
<feature type="transmembrane region" description="Helical" evidence="11">
    <location>
        <begin position="184"/>
        <end position="206"/>
    </location>
</feature>
<dbReference type="GO" id="GO:0005789">
    <property type="term" value="C:endoplasmic reticulum membrane"/>
    <property type="evidence" value="ECO:0007669"/>
    <property type="project" value="UniProtKB-SubCell"/>
</dbReference>
<evidence type="ECO:0000256" key="1">
    <source>
        <dbReference type="ARBA" id="ARBA00004477"/>
    </source>
</evidence>
<name>A0A9P0HSM2_NEZVI</name>
<keyword evidence="7 11" id="KW-0472">Membrane</keyword>
<evidence type="ECO:0000313" key="12">
    <source>
        <dbReference type="EMBL" id="CAH1407089.1"/>
    </source>
</evidence>
<protein>
    <recommendedName>
        <fullName evidence="9">BOS complex subunit TMEM147</fullName>
    </recommendedName>
    <alternativeName>
        <fullName evidence="10">Transmembrane protein 147</fullName>
    </alternativeName>
</protein>
<dbReference type="AlphaFoldDB" id="A0A9P0HSM2"/>
<evidence type="ECO:0000256" key="7">
    <source>
        <dbReference type="ARBA" id="ARBA00023136"/>
    </source>
</evidence>
<evidence type="ECO:0000313" key="13">
    <source>
        <dbReference type="Proteomes" id="UP001152798"/>
    </source>
</evidence>
<evidence type="ECO:0000256" key="3">
    <source>
        <dbReference type="ARBA" id="ARBA00022475"/>
    </source>
</evidence>
<gene>
    <name evidence="12" type="ORF">NEZAVI_LOCUS14895</name>
</gene>
<sequence length="228" mass="25161">MTLYHFGNCLALVYVPYHLTYKYSGLSEYGAFWKCIQAGGIYIITQLCKMLLLATFFPTTETNIHGHVDIFGEWLKGTVELADLVGLYAVLSNIPGKGHAKLLTAGLGWAGAEAALTRFVPLWIGARGAEFHWRYIQESLESNINLAHHIATVALVWLWSRHDLSKAAVPIVTAMLLLSSYKPLLIQLILPAAICPWIALLIKAGYTLLLAFPTLKIYAGLAESIGIY</sequence>
<keyword evidence="13" id="KW-1185">Reference proteome</keyword>
<evidence type="ECO:0000256" key="4">
    <source>
        <dbReference type="ARBA" id="ARBA00022692"/>
    </source>
</evidence>
<reference evidence="12" key="1">
    <citation type="submission" date="2022-01" db="EMBL/GenBank/DDBJ databases">
        <authorList>
            <person name="King R."/>
        </authorList>
    </citation>
    <scope>NUCLEOTIDE SEQUENCE</scope>
</reference>
<keyword evidence="4 11" id="KW-0812">Transmembrane</keyword>
<evidence type="ECO:0000256" key="2">
    <source>
        <dbReference type="ARBA" id="ARBA00004651"/>
    </source>
</evidence>
<dbReference type="GO" id="GO:0005886">
    <property type="term" value="C:plasma membrane"/>
    <property type="evidence" value="ECO:0007669"/>
    <property type="project" value="UniProtKB-SubCell"/>
</dbReference>
<keyword evidence="6 11" id="KW-1133">Transmembrane helix</keyword>
<evidence type="ECO:0000256" key="11">
    <source>
        <dbReference type="SAM" id="Phobius"/>
    </source>
</evidence>
<evidence type="ECO:0000256" key="6">
    <source>
        <dbReference type="ARBA" id="ARBA00022989"/>
    </source>
</evidence>